<evidence type="ECO:0000313" key="3">
    <source>
        <dbReference type="Proteomes" id="UP000327362"/>
    </source>
</evidence>
<protein>
    <recommendedName>
        <fullName evidence="4">RHIM domain-containing protein</fullName>
    </recommendedName>
</protein>
<organism evidence="2 3">
    <name type="scientific">Mycobacterium avium subsp. hominissuis</name>
    <dbReference type="NCBI Taxonomy" id="439334"/>
    <lineage>
        <taxon>Bacteria</taxon>
        <taxon>Bacillati</taxon>
        <taxon>Actinomycetota</taxon>
        <taxon>Actinomycetes</taxon>
        <taxon>Mycobacteriales</taxon>
        <taxon>Mycobacteriaceae</taxon>
        <taxon>Mycobacterium</taxon>
        <taxon>Mycobacterium avium complex (MAC)</taxon>
    </lineage>
</organism>
<evidence type="ECO:0000313" key="2">
    <source>
        <dbReference type="EMBL" id="BBN46194.1"/>
    </source>
</evidence>
<sequence>MGLWHDRCVDPLTIVVAAVALGAQEGVRETVAAAVKDTYAGLKRLITDRYKGVDPTGVENKPSSEAKRASLEEDLKDAGAEQDADLLAAAKAVIEAVRADNPQAGEPIGVDLERIEAEALRIQNVQSTGGGVRVRDAKVAGAIDISGVSSGQTGPPATP</sequence>
<dbReference type="EMBL" id="AP020326">
    <property type="protein sequence ID" value="BBN46194.1"/>
    <property type="molecule type" value="Genomic_DNA"/>
</dbReference>
<evidence type="ECO:0000256" key="1">
    <source>
        <dbReference type="SAM" id="MobiDB-lite"/>
    </source>
</evidence>
<accession>A0AAI8SJ37</accession>
<reference evidence="2 3" key="1">
    <citation type="submission" date="2019-09" db="EMBL/GenBank/DDBJ databases">
        <title>Complete genome sequence of Mycobacterium avium subsp. hominissuis strain JP-H-1.</title>
        <authorList>
            <person name="Kinoshita Y."/>
            <person name="Niwa H."/>
            <person name="Uchida-Fujii E."/>
            <person name="Nukada T."/>
        </authorList>
    </citation>
    <scope>NUCLEOTIDE SEQUENCE [LARGE SCALE GENOMIC DNA]</scope>
    <source>
        <strain evidence="2 3">JP-H-1</strain>
    </source>
</reference>
<dbReference type="AlphaFoldDB" id="A0AAI8SJ37"/>
<dbReference type="Proteomes" id="UP000327362">
    <property type="component" value="Chromosome"/>
</dbReference>
<name>A0AAI8SJ37_MYCAV</name>
<proteinExistence type="predicted"/>
<feature type="region of interest" description="Disordered" evidence="1">
    <location>
        <begin position="53"/>
        <end position="77"/>
    </location>
</feature>
<evidence type="ECO:0008006" key="4">
    <source>
        <dbReference type="Google" id="ProtNLM"/>
    </source>
</evidence>
<gene>
    <name evidence="2" type="ORF">JPH1_06690</name>
</gene>
<feature type="compositionally biased region" description="Basic and acidic residues" evidence="1">
    <location>
        <begin position="62"/>
        <end position="77"/>
    </location>
</feature>